<keyword evidence="1" id="KW-0732">Signal</keyword>
<dbReference type="PANTHER" id="PTHR33107">
    <property type="entry name" value="KUNITZ TRYPSIN INHIBITOR 2"/>
    <property type="match status" value="1"/>
</dbReference>
<comment type="caution">
    <text evidence="2">The sequence shown here is derived from an EMBL/GenBank/DDBJ whole genome shotgun (WGS) entry which is preliminary data.</text>
</comment>
<dbReference type="Proteomes" id="UP001497516">
    <property type="component" value="Unassembled WGS sequence"/>
</dbReference>
<accession>A0AAV2C814</accession>
<proteinExistence type="predicted"/>
<evidence type="ECO:0000313" key="2">
    <source>
        <dbReference type="EMBL" id="CAL1351950.1"/>
    </source>
</evidence>
<reference evidence="2 3" key="1">
    <citation type="submission" date="2024-04" db="EMBL/GenBank/DDBJ databases">
        <authorList>
            <person name="Fracassetti M."/>
        </authorList>
    </citation>
    <scope>NUCLEOTIDE SEQUENCE [LARGE SCALE GENOMIC DNA]</scope>
</reference>
<evidence type="ECO:0000256" key="1">
    <source>
        <dbReference type="SAM" id="SignalP"/>
    </source>
</evidence>
<dbReference type="SUPFAM" id="SSF50386">
    <property type="entry name" value="STI-like"/>
    <property type="match status" value="1"/>
</dbReference>
<feature type="chain" id="PRO_5043449624" evidence="1">
    <location>
        <begin position="23"/>
        <end position="224"/>
    </location>
</feature>
<keyword evidence="3" id="KW-1185">Reference proteome</keyword>
<dbReference type="AlphaFoldDB" id="A0AAV2C814"/>
<dbReference type="PRINTS" id="PR00291">
    <property type="entry name" value="KUNITZINHBTR"/>
</dbReference>
<dbReference type="PANTHER" id="PTHR33107:SF5">
    <property type="entry name" value="KUNITZ TRYPSIN INHIBITOR 5"/>
    <property type="match status" value="1"/>
</dbReference>
<feature type="signal peptide" evidence="1">
    <location>
        <begin position="1"/>
        <end position="22"/>
    </location>
</feature>
<dbReference type="InterPro" id="IPR002160">
    <property type="entry name" value="Prot_inh_Kunz-lg"/>
</dbReference>
<evidence type="ECO:0000313" key="3">
    <source>
        <dbReference type="Proteomes" id="UP001497516"/>
    </source>
</evidence>
<gene>
    <name evidence="2" type="ORF">LTRI10_LOCUS10212</name>
</gene>
<dbReference type="Gene3D" id="2.80.10.50">
    <property type="match status" value="1"/>
</dbReference>
<dbReference type="Pfam" id="PF00197">
    <property type="entry name" value="Kunitz_legume"/>
    <property type="match status" value="1"/>
</dbReference>
<name>A0AAV2C814_9ROSI</name>
<dbReference type="GO" id="GO:0004866">
    <property type="term" value="F:endopeptidase inhibitor activity"/>
    <property type="evidence" value="ECO:0007669"/>
    <property type="project" value="InterPro"/>
</dbReference>
<protein>
    <submittedName>
        <fullName evidence="2">Uncharacterized protein</fullName>
    </submittedName>
</protein>
<sequence>MNPAAFLTFLLMITLSPVLTAAGRPPLRDTHGNLVESGRQYLIVPATYYGGGGGGLTLAAGAPTNNNHTHASCHVSIIQANNPTSHGLPVTFTPRDNKQYRPVTIFGAMDLNIQFAASSACARSTVWKVSGSHQRFVSVGGEKEIDHHRSSASNWFKIFRVKQQHNNHGGKAPPVLFKIVACSSACKDCHVSCKDVGVVVDAKTGARRLALANHGPLLVQFKKV</sequence>
<dbReference type="SMART" id="SM00452">
    <property type="entry name" value="STI"/>
    <property type="match status" value="1"/>
</dbReference>
<organism evidence="2 3">
    <name type="scientific">Linum trigynum</name>
    <dbReference type="NCBI Taxonomy" id="586398"/>
    <lineage>
        <taxon>Eukaryota</taxon>
        <taxon>Viridiplantae</taxon>
        <taxon>Streptophyta</taxon>
        <taxon>Embryophyta</taxon>
        <taxon>Tracheophyta</taxon>
        <taxon>Spermatophyta</taxon>
        <taxon>Magnoliopsida</taxon>
        <taxon>eudicotyledons</taxon>
        <taxon>Gunneridae</taxon>
        <taxon>Pentapetalae</taxon>
        <taxon>rosids</taxon>
        <taxon>fabids</taxon>
        <taxon>Malpighiales</taxon>
        <taxon>Linaceae</taxon>
        <taxon>Linum</taxon>
    </lineage>
</organism>
<dbReference type="EMBL" id="CAXIPQ010000005">
    <property type="protein sequence ID" value="CAL1351950.1"/>
    <property type="molecule type" value="Genomic_DNA"/>
</dbReference>
<dbReference type="InterPro" id="IPR011065">
    <property type="entry name" value="Kunitz_inhibitor_STI-like_sf"/>
</dbReference>